<proteinExistence type="predicted"/>
<evidence type="ECO:0000313" key="2">
    <source>
        <dbReference type="EMBL" id="KAK0953104.1"/>
    </source>
</evidence>
<organism evidence="2 3">
    <name type="scientific">Friedmanniomyces endolithicus</name>
    <dbReference type="NCBI Taxonomy" id="329885"/>
    <lineage>
        <taxon>Eukaryota</taxon>
        <taxon>Fungi</taxon>
        <taxon>Dikarya</taxon>
        <taxon>Ascomycota</taxon>
        <taxon>Pezizomycotina</taxon>
        <taxon>Dothideomycetes</taxon>
        <taxon>Dothideomycetidae</taxon>
        <taxon>Mycosphaerellales</taxon>
        <taxon>Teratosphaeriaceae</taxon>
        <taxon>Friedmanniomyces</taxon>
    </lineage>
</organism>
<reference evidence="2" key="1">
    <citation type="submission" date="2023-06" db="EMBL/GenBank/DDBJ databases">
        <title>Black Yeasts Isolated from many extreme environments.</title>
        <authorList>
            <person name="Coleine C."/>
            <person name="Stajich J.E."/>
            <person name="Selbmann L."/>
        </authorList>
    </citation>
    <scope>NUCLEOTIDE SEQUENCE</scope>
    <source>
        <strain evidence="2">CCFEE 5200</strain>
    </source>
</reference>
<feature type="region of interest" description="Disordered" evidence="1">
    <location>
        <begin position="1"/>
        <end position="24"/>
    </location>
</feature>
<protein>
    <submittedName>
        <fullName evidence="2">Uncharacterized protein</fullName>
    </submittedName>
</protein>
<comment type="caution">
    <text evidence="2">The sequence shown here is derived from an EMBL/GenBank/DDBJ whole genome shotgun (WGS) entry which is preliminary data.</text>
</comment>
<accession>A0AAN6H2X3</accession>
<sequence>MTPSHSQHTPATPLTPSPTPATPTTLKAYRVHPAKAWEVVAMLRAKFGPYTDPRQLLAAMNDDLPQLLFVCSHHELGRRPVEWVYATFGNPEKTHFVVRGCGSVASDLGQRGGETFVDVVGRIARRLGLEALEGAGMGELEGRGWLEMLGAVAVRVEAGEKAFDAIDEVNKRFTAMVLPRLLDAARTVRISTPSQSTGPDGCVVSDTD</sequence>
<evidence type="ECO:0000313" key="3">
    <source>
        <dbReference type="Proteomes" id="UP001175353"/>
    </source>
</evidence>
<name>A0AAN6H2X3_9PEZI</name>
<evidence type="ECO:0000256" key="1">
    <source>
        <dbReference type="SAM" id="MobiDB-lite"/>
    </source>
</evidence>
<dbReference type="EMBL" id="JAUJLE010000571">
    <property type="protein sequence ID" value="KAK0953104.1"/>
    <property type="molecule type" value="Genomic_DNA"/>
</dbReference>
<dbReference type="AlphaFoldDB" id="A0AAN6H2X3"/>
<gene>
    <name evidence="2" type="ORF">LTR91_024033</name>
</gene>
<dbReference type="Proteomes" id="UP001175353">
    <property type="component" value="Unassembled WGS sequence"/>
</dbReference>
<keyword evidence="3" id="KW-1185">Reference proteome</keyword>